<name>A0AA39T4H0_ACESA</name>
<organism evidence="2 3">
    <name type="scientific">Acer saccharum</name>
    <name type="common">Sugar maple</name>
    <dbReference type="NCBI Taxonomy" id="4024"/>
    <lineage>
        <taxon>Eukaryota</taxon>
        <taxon>Viridiplantae</taxon>
        <taxon>Streptophyta</taxon>
        <taxon>Embryophyta</taxon>
        <taxon>Tracheophyta</taxon>
        <taxon>Spermatophyta</taxon>
        <taxon>Magnoliopsida</taxon>
        <taxon>eudicotyledons</taxon>
        <taxon>Gunneridae</taxon>
        <taxon>Pentapetalae</taxon>
        <taxon>rosids</taxon>
        <taxon>malvids</taxon>
        <taxon>Sapindales</taxon>
        <taxon>Sapindaceae</taxon>
        <taxon>Hippocastanoideae</taxon>
        <taxon>Acereae</taxon>
        <taxon>Acer</taxon>
    </lineage>
</organism>
<dbReference type="Proteomes" id="UP001168877">
    <property type="component" value="Unassembled WGS sequence"/>
</dbReference>
<evidence type="ECO:0000313" key="3">
    <source>
        <dbReference type="Proteomes" id="UP001168877"/>
    </source>
</evidence>
<proteinExistence type="predicted"/>
<evidence type="ECO:0000256" key="1">
    <source>
        <dbReference type="SAM" id="Phobius"/>
    </source>
</evidence>
<feature type="transmembrane region" description="Helical" evidence="1">
    <location>
        <begin position="395"/>
        <end position="417"/>
    </location>
</feature>
<gene>
    <name evidence="2" type="ORF">LWI29_017078</name>
</gene>
<reference evidence="2" key="1">
    <citation type="journal article" date="2022" name="Plant J.">
        <title>Strategies of tolerance reflected in two North American maple genomes.</title>
        <authorList>
            <person name="McEvoy S.L."/>
            <person name="Sezen U.U."/>
            <person name="Trouern-Trend A."/>
            <person name="McMahon S.M."/>
            <person name="Schaberg P.G."/>
            <person name="Yang J."/>
            <person name="Wegrzyn J.L."/>
            <person name="Swenson N.G."/>
        </authorList>
    </citation>
    <scope>NUCLEOTIDE SEQUENCE</scope>
    <source>
        <strain evidence="2">NS2018</strain>
    </source>
</reference>
<accession>A0AA39T4H0</accession>
<dbReference type="AlphaFoldDB" id="A0AA39T4H0"/>
<keyword evidence="1" id="KW-0812">Transmembrane</keyword>
<sequence>MLWLGAVFANKKGITRALVKEGVKGIWMALKQDKEALRLKVFKQVKDQIRLTVKYERGGNGRSQRMRSGAVGWSFDDGSSGNFHHQESQKQDVRSFVEVVAGLKKRGKEIECEEKDKMASLSWVGGKGDVDWLERSVVGVMKSFSNRLGLNLNFSDDVSPLVSIEDDQMVGVCNKCVQIKIKDKKESKGVRELCISDNDLGGWYSRRKAVFLDKGPIMSLECAISNFNLVRGRNGMRKVSGGSNFSGLEDVGLEGCGVVKSVGLIRGLKEGPSVSTSENKLVSDPVPHDDSEFAAEDDGLFSEAGEDLREAGHDFPGHDSSNKSIKRHGKIMNHSKDLALDLNQDFRKEIIVPGMKKASWNTKEELAKVIKAEIVRRIKAGSFRKLEGILLKKNLLAFVSLWLGWCLCLRGYFLWFFGP</sequence>
<evidence type="ECO:0000313" key="2">
    <source>
        <dbReference type="EMBL" id="KAK0600648.1"/>
    </source>
</evidence>
<comment type="caution">
    <text evidence="2">The sequence shown here is derived from an EMBL/GenBank/DDBJ whole genome shotgun (WGS) entry which is preliminary data.</text>
</comment>
<protein>
    <submittedName>
        <fullName evidence="2">Uncharacterized protein</fullName>
    </submittedName>
</protein>
<keyword evidence="1" id="KW-0472">Membrane</keyword>
<reference evidence="2" key="2">
    <citation type="submission" date="2023-06" db="EMBL/GenBank/DDBJ databases">
        <authorList>
            <person name="Swenson N.G."/>
            <person name="Wegrzyn J.L."/>
            <person name="Mcevoy S.L."/>
        </authorList>
    </citation>
    <scope>NUCLEOTIDE SEQUENCE</scope>
    <source>
        <strain evidence="2">NS2018</strain>
        <tissue evidence="2">Leaf</tissue>
    </source>
</reference>
<dbReference type="EMBL" id="JAUESC010000003">
    <property type="protein sequence ID" value="KAK0600648.1"/>
    <property type="molecule type" value="Genomic_DNA"/>
</dbReference>
<keyword evidence="3" id="KW-1185">Reference proteome</keyword>
<keyword evidence="1" id="KW-1133">Transmembrane helix</keyword>